<feature type="region of interest" description="Disordered" evidence="1">
    <location>
        <begin position="1"/>
        <end position="25"/>
    </location>
</feature>
<dbReference type="EMBL" id="SLXO01000004">
    <property type="protein sequence ID" value="TCP35170.1"/>
    <property type="molecule type" value="Genomic_DNA"/>
</dbReference>
<dbReference type="AlphaFoldDB" id="A0A4R2PI99"/>
<keyword evidence="4" id="KW-1185">Reference proteome</keyword>
<keyword evidence="2" id="KW-0472">Membrane</keyword>
<evidence type="ECO:0000313" key="3">
    <source>
        <dbReference type="EMBL" id="TCP35170.1"/>
    </source>
</evidence>
<organism evidence="3 4">
    <name type="scientific">Rhodothalassium salexigens DSM 2132</name>
    <dbReference type="NCBI Taxonomy" id="1188247"/>
    <lineage>
        <taxon>Bacteria</taxon>
        <taxon>Pseudomonadati</taxon>
        <taxon>Pseudomonadota</taxon>
        <taxon>Alphaproteobacteria</taxon>
        <taxon>Rhodothalassiales</taxon>
        <taxon>Rhodothalassiaceae</taxon>
        <taxon>Rhodothalassium</taxon>
    </lineage>
</organism>
<keyword evidence="2" id="KW-0812">Transmembrane</keyword>
<reference evidence="3 4" key="1">
    <citation type="submission" date="2019-03" db="EMBL/GenBank/DDBJ databases">
        <title>Genomic Encyclopedia of Type Strains, Phase IV (KMG-IV): sequencing the most valuable type-strain genomes for metagenomic binning, comparative biology and taxonomic classification.</title>
        <authorList>
            <person name="Goeker M."/>
        </authorList>
    </citation>
    <scope>NUCLEOTIDE SEQUENCE [LARGE SCALE GENOMIC DNA]</scope>
    <source>
        <strain evidence="3 4">DSM 2132</strain>
    </source>
</reference>
<accession>A0A4R2PI99</accession>
<dbReference type="InParanoid" id="A0A4R2PI99"/>
<comment type="caution">
    <text evidence="3">The sequence shown here is derived from an EMBL/GenBank/DDBJ whole genome shotgun (WGS) entry which is preliminary data.</text>
</comment>
<feature type="compositionally biased region" description="Basic and acidic residues" evidence="1">
    <location>
        <begin position="1"/>
        <end position="19"/>
    </location>
</feature>
<keyword evidence="2" id="KW-1133">Transmembrane helix</keyword>
<name>A0A4R2PI99_RHOSA</name>
<evidence type="ECO:0000256" key="1">
    <source>
        <dbReference type="SAM" id="MobiDB-lite"/>
    </source>
</evidence>
<protein>
    <submittedName>
        <fullName evidence="3">Uncharacterized protein</fullName>
    </submittedName>
</protein>
<evidence type="ECO:0000256" key="2">
    <source>
        <dbReference type="SAM" id="Phobius"/>
    </source>
</evidence>
<sequence length="143" mass="14519">MTRSPDHRDPADRRTKPRSDAVAQSPLDAEAASLAGDPLAALARSAPPPPAVSPALMARLLAVPHQVVQRLPLLARWRAAAPDLAPLLRPQPLAAQGGALGLALVLGVVFGLLQAPGGGADLVDMSGYVLGPADTLDAADVAP</sequence>
<proteinExistence type="predicted"/>
<gene>
    <name evidence="3" type="ORF">EV659_10419</name>
</gene>
<dbReference type="Proteomes" id="UP000295399">
    <property type="component" value="Unassembled WGS sequence"/>
</dbReference>
<dbReference type="RefSeq" id="WP_132708081.1">
    <property type="nucleotide sequence ID" value="NZ_JACIGF010000004.1"/>
</dbReference>
<feature type="transmembrane region" description="Helical" evidence="2">
    <location>
        <begin position="93"/>
        <end position="113"/>
    </location>
</feature>
<evidence type="ECO:0000313" key="4">
    <source>
        <dbReference type="Proteomes" id="UP000295399"/>
    </source>
</evidence>